<protein>
    <submittedName>
        <fullName evidence="2">Uncharacterized protein</fullName>
    </submittedName>
</protein>
<evidence type="ECO:0000313" key="3">
    <source>
        <dbReference type="Proteomes" id="UP000027195"/>
    </source>
</evidence>
<dbReference type="Proteomes" id="UP000027195">
    <property type="component" value="Unassembled WGS sequence"/>
</dbReference>
<keyword evidence="1" id="KW-0472">Membrane</keyword>
<dbReference type="AlphaFoldDB" id="A0A067M751"/>
<dbReference type="HOGENOM" id="CLU_986922_0_0_1"/>
<proteinExistence type="predicted"/>
<organism evidence="2 3">
    <name type="scientific">Botryobasidium botryosum (strain FD-172 SS1)</name>
    <dbReference type="NCBI Taxonomy" id="930990"/>
    <lineage>
        <taxon>Eukaryota</taxon>
        <taxon>Fungi</taxon>
        <taxon>Dikarya</taxon>
        <taxon>Basidiomycota</taxon>
        <taxon>Agaricomycotina</taxon>
        <taxon>Agaricomycetes</taxon>
        <taxon>Cantharellales</taxon>
        <taxon>Botryobasidiaceae</taxon>
        <taxon>Botryobasidium</taxon>
    </lineage>
</organism>
<gene>
    <name evidence="2" type="ORF">BOTBODRAFT_149076</name>
</gene>
<name>A0A067M751_BOTB1</name>
<feature type="transmembrane region" description="Helical" evidence="1">
    <location>
        <begin position="252"/>
        <end position="275"/>
    </location>
</feature>
<reference evidence="3" key="1">
    <citation type="journal article" date="2014" name="Proc. Natl. Acad. Sci. U.S.A.">
        <title>Extensive sampling of basidiomycete genomes demonstrates inadequacy of the white-rot/brown-rot paradigm for wood decay fungi.</title>
        <authorList>
            <person name="Riley R."/>
            <person name="Salamov A.A."/>
            <person name="Brown D.W."/>
            <person name="Nagy L.G."/>
            <person name="Floudas D."/>
            <person name="Held B.W."/>
            <person name="Levasseur A."/>
            <person name="Lombard V."/>
            <person name="Morin E."/>
            <person name="Otillar R."/>
            <person name="Lindquist E.A."/>
            <person name="Sun H."/>
            <person name="LaButti K.M."/>
            <person name="Schmutz J."/>
            <person name="Jabbour D."/>
            <person name="Luo H."/>
            <person name="Baker S.E."/>
            <person name="Pisabarro A.G."/>
            <person name="Walton J.D."/>
            <person name="Blanchette R.A."/>
            <person name="Henrissat B."/>
            <person name="Martin F."/>
            <person name="Cullen D."/>
            <person name="Hibbett D.S."/>
            <person name="Grigoriev I.V."/>
        </authorList>
    </citation>
    <scope>NUCLEOTIDE SEQUENCE [LARGE SCALE GENOMIC DNA]</scope>
    <source>
        <strain evidence="3">FD-172 SS1</strain>
    </source>
</reference>
<keyword evidence="1" id="KW-1133">Transmembrane helix</keyword>
<dbReference type="InParanoid" id="A0A067M751"/>
<evidence type="ECO:0000313" key="2">
    <source>
        <dbReference type="EMBL" id="KDQ07702.1"/>
    </source>
</evidence>
<keyword evidence="1" id="KW-0812">Transmembrane</keyword>
<keyword evidence="3" id="KW-1185">Reference proteome</keyword>
<sequence length="282" mass="32177">MLGLAHRRRTTVWLEQNELKLERIQLRRDSHPVESLKDILETCSQMKDVASGTPTHAQPVVDLVPPRMAHLNRLEILMVDRHLMYSLLAHIDVPARARIRLKIGVMPANTLVDFLPRTSPKAHGYHLPNWAHIHTPEVCVTSQGWVVCTWQDGDNVPPIMLGCIKMEVQDHRCMQWFLGDIKDDLPHPSLYTVHFPSVCPEPRSGQSVGCVFGHRLPNVHPVLGNHPSWHPVLRITGMQPRRRVSEELPRSFNYLPIIGVATFSPCPLAIFRAFWITERTMA</sequence>
<evidence type="ECO:0000256" key="1">
    <source>
        <dbReference type="SAM" id="Phobius"/>
    </source>
</evidence>
<accession>A0A067M751</accession>
<dbReference type="EMBL" id="KL198102">
    <property type="protein sequence ID" value="KDQ07702.1"/>
    <property type="molecule type" value="Genomic_DNA"/>
</dbReference>